<organism evidence="1">
    <name type="scientific">marine sediment metagenome</name>
    <dbReference type="NCBI Taxonomy" id="412755"/>
    <lineage>
        <taxon>unclassified sequences</taxon>
        <taxon>metagenomes</taxon>
        <taxon>ecological metagenomes</taxon>
    </lineage>
</organism>
<evidence type="ECO:0000313" key="1">
    <source>
        <dbReference type="EMBL" id="KKL88976.1"/>
    </source>
</evidence>
<dbReference type="AlphaFoldDB" id="A0A0F9GEL2"/>
<protein>
    <recommendedName>
        <fullName evidence="2">Large polyvalent protein associated domain-containing protein</fullName>
    </recommendedName>
</protein>
<dbReference type="EMBL" id="LAZR01020408">
    <property type="protein sequence ID" value="KKL88976.1"/>
    <property type="molecule type" value="Genomic_DNA"/>
</dbReference>
<gene>
    <name evidence="1" type="ORF">LCGC14_1919330</name>
</gene>
<evidence type="ECO:0008006" key="2">
    <source>
        <dbReference type="Google" id="ProtNLM"/>
    </source>
</evidence>
<accession>A0A0F9GEL2</accession>
<feature type="non-terminal residue" evidence="1">
    <location>
        <position position="1"/>
    </location>
</feature>
<sequence length="589" mass="64521">DEAVPVDSGWQSKAIPLGATEQNVMPELWEEDDPVPDVPWRGSSITADFAIGTGKDLLGGLDVAKVIASAGAGEVVGGTVAAFGMAVFNQSPDDATETVEAWSDLITLDPWSDRGKEMLEKVAAPLIRLEQKVDDVSWDLSGGNPFAAALIKGTLLGTPEIFLPTKGVWKAGRANRLIEKRIKEFQNKASDLGIRVEMDNLAADVVDATRSLTPEYKAQNAPLLEKAMREAEVIAKNKKNAAYEAAKQTDAWVETRSVRQLGESLEARLLEEGYDLTSKTMKPVRDALDDFRSAGLGFEEGGSLSARLNQFDLLYKRVGKKYGREPQVNKALTKIKKGMNDFLDNEFIAVTQESRGALSGDLSAIQAWKDARAANTTWKKNFHEDKFIAKMIAKEMTSEEIAFALMGGTAMGARREMASTVARLKEVLGKDHPAIQGIKNDFLYEVASPLLGEKPNFTLFVRQYDKMIRNNPSLVKELGLKESSLTPIYEFSKLQTRLPAKHRLETGDMTRGLSQFLVGHQIARAALRVNISRNIANYVLKTDRVGAKQMLADMAGLKYGEVLIPKYSPIAAEFIAGAALTGIPDTQEL</sequence>
<name>A0A0F9GEL2_9ZZZZ</name>
<reference evidence="1" key="1">
    <citation type="journal article" date="2015" name="Nature">
        <title>Complex archaea that bridge the gap between prokaryotes and eukaryotes.</title>
        <authorList>
            <person name="Spang A."/>
            <person name="Saw J.H."/>
            <person name="Jorgensen S.L."/>
            <person name="Zaremba-Niedzwiedzka K."/>
            <person name="Martijn J."/>
            <person name="Lind A.E."/>
            <person name="van Eijk R."/>
            <person name="Schleper C."/>
            <person name="Guy L."/>
            <person name="Ettema T.J."/>
        </authorList>
    </citation>
    <scope>NUCLEOTIDE SEQUENCE</scope>
</reference>
<comment type="caution">
    <text evidence="1">The sequence shown here is derived from an EMBL/GenBank/DDBJ whole genome shotgun (WGS) entry which is preliminary data.</text>
</comment>
<proteinExistence type="predicted"/>